<feature type="compositionally biased region" description="Basic residues" evidence="1">
    <location>
        <begin position="225"/>
        <end position="234"/>
    </location>
</feature>
<dbReference type="PROSITE" id="PS01137">
    <property type="entry name" value="TATD_1"/>
    <property type="match status" value="1"/>
</dbReference>
<keyword evidence="3" id="KW-1185">Reference proteome</keyword>
<dbReference type="Pfam" id="PF10846">
    <property type="entry name" value="DUF2722"/>
    <property type="match status" value="2"/>
</dbReference>
<dbReference type="EMBL" id="CP059268">
    <property type="protein sequence ID" value="QLQ78979.1"/>
    <property type="molecule type" value="Genomic_DNA"/>
</dbReference>
<gene>
    <name evidence="2" type="ORF">HG537_0B03260</name>
</gene>
<accession>A0A7H9HP04</accession>
<dbReference type="InterPro" id="IPR021216">
    <property type="entry name" value="DUF2722"/>
</dbReference>
<reference evidence="2 3" key="1">
    <citation type="submission" date="2020-06" db="EMBL/GenBank/DDBJ databases">
        <title>The yeast mating-type switching endonuclease HO is a domesticated member of an unorthodox homing genetic element family.</title>
        <authorList>
            <person name="Coughlan A.Y."/>
            <person name="Lombardi L."/>
            <person name="Braun-Galleani S."/>
            <person name="Martos A.R."/>
            <person name="Galeote V."/>
            <person name="Bigey F."/>
            <person name="Dequin S."/>
            <person name="Byrne K.P."/>
            <person name="Wolfe K.H."/>
        </authorList>
    </citation>
    <scope>NUCLEOTIDE SEQUENCE [LARGE SCALE GENOMIC DNA]</scope>
    <source>
        <strain evidence="2 3">CBS2947</strain>
    </source>
</reference>
<feature type="compositionally biased region" description="Polar residues" evidence="1">
    <location>
        <begin position="286"/>
        <end position="312"/>
    </location>
</feature>
<dbReference type="AlphaFoldDB" id="A0A7H9HP04"/>
<proteinExistence type="predicted"/>
<feature type="compositionally biased region" description="Polar residues" evidence="1">
    <location>
        <begin position="206"/>
        <end position="222"/>
    </location>
</feature>
<dbReference type="Proteomes" id="UP000510647">
    <property type="component" value="Chromosome 2"/>
</dbReference>
<name>A0A7H9HP04_9SACH</name>
<dbReference type="OrthoDB" id="4095763at2759"/>
<feature type="region of interest" description="Disordered" evidence="1">
    <location>
        <begin position="267"/>
        <end position="312"/>
    </location>
</feature>
<protein>
    <submittedName>
        <fullName evidence="2">Uncharacterized protein</fullName>
    </submittedName>
</protein>
<feature type="region of interest" description="Disordered" evidence="1">
    <location>
        <begin position="206"/>
        <end position="235"/>
    </location>
</feature>
<evidence type="ECO:0000313" key="2">
    <source>
        <dbReference type="EMBL" id="QLQ78979.1"/>
    </source>
</evidence>
<evidence type="ECO:0000313" key="3">
    <source>
        <dbReference type="Proteomes" id="UP000510647"/>
    </source>
</evidence>
<dbReference type="InterPro" id="IPR018228">
    <property type="entry name" value="DNase_TatD-rel_CS"/>
</dbReference>
<sequence length="312" mass="34281">MNTPKNSHSTRDERSRSLFEVLFGAKLEDTSLSDNVLEKALELRIEQERTKQQYYRVENANRVVELFKMAKEYGVPSNEIPKLFGGEPPSIEVPSTADNSVKQPLSYKFPPAGSNLRPKPISGDLPARRTNSPARIGANAVAALNEAASLKEEDQPLKFSPFPTNSNHSAATHSRNLSLPVGKTVGSDIPSGMTSILSFRKDYNEQTSNSGACGDSKQQSLRKASMVHKKHRRTQSGSSFGVIDLNMIDAHKHLNLPKLKTQIDQLPIQSTEKNPEKGFDYDEITCSENSSRNGSPTQSKNTNSVANLLNSG</sequence>
<evidence type="ECO:0000256" key="1">
    <source>
        <dbReference type="SAM" id="MobiDB-lite"/>
    </source>
</evidence>
<organism evidence="2 3">
    <name type="scientific">Torulaspora globosa</name>
    <dbReference type="NCBI Taxonomy" id="48254"/>
    <lineage>
        <taxon>Eukaryota</taxon>
        <taxon>Fungi</taxon>
        <taxon>Dikarya</taxon>
        <taxon>Ascomycota</taxon>
        <taxon>Saccharomycotina</taxon>
        <taxon>Saccharomycetes</taxon>
        <taxon>Saccharomycetales</taxon>
        <taxon>Saccharomycetaceae</taxon>
        <taxon>Torulaspora</taxon>
    </lineage>
</organism>